<sequence>MENENRPPEKKELPDLSLDGPKGVGGWLAFLIIILTILSPVANIAMLAKDFHEIEMENPIMLHISAYVQYKWFCWGAVIVASVISIAAGCLLWKKHEWKSVRYTISALWLIGPFSIVLVGLYFYMSFGTDMIGGFIKDMSGPFTKSIFWAVVWTAYLLKSKRVSNTYIRQSV</sequence>
<keyword evidence="1" id="KW-1133">Transmembrane helix</keyword>
<evidence type="ECO:0000313" key="3">
    <source>
        <dbReference type="Proteomes" id="UP000005089"/>
    </source>
</evidence>
<feature type="transmembrane region" description="Helical" evidence="1">
    <location>
        <begin position="68"/>
        <end position="93"/>
    </location>
</feature>
<evidence type="ECO:0000256" key="1">
    <source>
        <dbReference type="SAM" id="Phobius"/>
    </source>
</evidence>
<dbReference type="GeneID" id="77135850"/>
<protein>
    <recommendedName>
        <fullName evidence="4">DUF2569 domain-containing protein</fullName>
    </recommendedName>
</protein>
<dbReference type="EMBL" id="GG658170">
    <property type="protein sequence ID" value="EEO29224.1"/>
    <property type="molecule type" value="Genomic_DNA"/>
</dbReference>
<reference evidence="2 3" key="1">
    <citation type="submission" date="2009-02" db="EMBL/GenBank/DDBJ databases">
        <title>The Genome Sequence of Oxalobacter formigenes OXCC13.</title>
        <authorList>
            <consortium name="The Broad Institute Genome Sequencing Platform"/>
            <person name="Ward D."/>
            <person name="Young S.K."/>
            <person name="Kodira C.D."/>
            <person name="Zeng Q."/>
            <person name="Koehrsen M."/>
            <person name="Alvarado L."/>
            <person name="Berlin A."/>
            <person name="Borenstein D."/>
            <person name="Chen Z."/>
            <person name="Engels R."/>
            <person name="Freedman E."/>
            <person name="Gellesch M."/>
            <person name="Goldberg J."/>
            <person name="Griggs A."/>
            <person name="Gujja S."/>
            <person name="Heiman D."/>
            <person name="Hepburn T."/>
            <person name="Howarth C."/>
            <person name="Jen D."/>
            <person name="Larson L."/>
            <person name="Lewis B."/>
            <person name="Mehta T."/>
            <person name="Park D."/>
            <person name="Pearson M."/>
            <person name="Roberts A."/>
            <person name="Saif S."/>
            <person name="Shea T."/>
            <person name="Shenoy N."/>
            <person name="Sisk P."/>
            <person name="Stolte C."/>
            <person name="Sykes S."/>
            <person name="Walk T."/>
            <person name="White J."/>
            <person name="Yandava C."/>
            <person name="Allison M.J."/>
            <person name="Lander E."/>
            <person name="Nusbaum C."/>
            <person name="Galagan J."/>
            <person name="Birren B."/>
        </authorList>
    </citation>
    <scope>NUCLEOTIDE SEQUENCE [LARGE SCALE GENOMIC DNA]</scope>
    <source>
        <strain evidence="2 3">OXCC13</strain>
    </source>
</reference>
<evidence type="ECO:0008006" key="4">
    <source>
        <dbReference type="Google" id="ProtNLM"/>
    </source>
</evidence>
<dbReference type="RefSeq" id="WP_005879565.1">
    <property type="nucleotide sequence ID" value="NZ_CP019430.1"/>
</dbReference>
<dbReference type="OrthoDB" id="8688045at2"/>
<gene>
    <name evidence="2" type="ORF">OFBG_00252</name>
</gene>
<accession>C3X7P8</accession>
<proteinExistence type="predicted"/>
<dbReference type="InterPro" id="IPR019690">
    <property type="entry name" value="DUF2569"/>
</dbReference>
<keyword evidence="1" id="KW-0812">Transmembrane</keyword>
<dbReference type="Pfam" id="PF10754">
    <property type="entry name" value="DUF2569"/>
    <property type="match status" value="1"/>
</dbReference>
<feature type="transmembrane region" description="Helical" evidence="1">
    <location>
        <begin position="139"/>
        <end position="158"/>
    </location>
</feature>
<feature type="transmembrane region" description="Helical" evidence="1">
    <location>
        <begin position="105"/>
        <end position="127"/>
    </location>
</feature>
<dbReference type="AlphaFoldDB" id="C3X7P8"/>
<keyword evidence="1" id="KW-0472">Membrane</keyword>
<name>C3X7P8_OXAFO</name>
<evidence type="ECO:0000313" key="2">
    <source>
        <dbReference type="EMBL" id="EEO29224.1"/>
    </source>
</evidence>
<dbReference type="Proteomes" id="UP000005089">
    <property type="component" value="Unassembled WGS sequence"/>
</dbReference>
<keyword evidence="3" id="KW-1185">Reference proteome</keyword>
<organism evidence="2 3">
    <name type="scientific">Oxalobacter formigenes OXCC13</name>
    <dbReference type="NCBI Taxonomy" id="556269"/>
    <lineage>
        <taxon>Bacteria</taxon>
        <taxon>Pseudomonadati</taxon>
        <taxon>Pseudomonadota</taxon>
        <taxon>Betaproteobacteria</taxon>
        <taxon>Burkholderiales</taxon>
        <taxon>Oxalobacteraceae</taxon>
        <taxon>Oxalobacter</taxon>
    </lineage>
</organism>
<feature type="transmembrane region" description="Helical" evidence="1">
    <location>
        <begin position="27"/>
        <end position="48"/>
    </location>
</feature>
<dbReference type="HOGENOM" id="CLU_128174_0_0_4"/>